<dbReference type="RefSeq" id="WP_052379087.1">
    <property type="nucleotide sequence ID" value="NZ_BBIO01000001.1"/>
</dbReference>
<dbReference type="EMBL" id="BBIO01000001">
    <property type="protein sequence ID" value="GAK43625.1"/>
    <property type="molecule type" value="Genomic_DNA"/>
</dbReference>
<evidence type="ECO:0000313" key="4">
    <source>
        <dbReference type="Proteomes" id="UP000028702"/>
    </source>
</evidence>
<reference evidence="3 4" key="1">
    <citation type="submission" date="2014-07" db="EMBL/GenBank/DDBJ databases">
        <title>Tepidicaulis marinum gen. nov., sp. nov., a novel marine bacterium denitrifying nitrate to nitrous oxide strictly under microaerobic conditions.</title>
        <authorList>
            <person name="Takeuchi M."/>
            <person name="Yamagishi T."/>
            <person name="Kamagata Y."/>
            <person name="Oshima K."/>
            <person name="Hattori M."/>
            <person name="Katayama T."/>
            <person name="Hanada S."/>
            <person name="Tamaki H."/>
            <person name="Marumo K."/>
            <person name="Maeda H."/>
            <person name="Nedachi M."/>
            <person name="Iwasaki W."/>
            <person name="Suwa Y."/>
            <person name="Sakata S."/>
        </authorList>
    </citation>
    <scope>NUCLEOTIDE SEQUENCE [LARGE SCALE GENOMIC DNA]</scope>
    <source>
        <strain evidence="3 4">MA2</strain>
    </source>
</reference>
<sequence>MSDAANERTFTPEEHQAVRDQIRAIMETEDKSQAALAKEVGIAYGTFTGWLSGSYQGNNDRITAAVQIWLAGREEKKRQKAIVPRAPEFILTPSAQDFIEALRFAQIMPEISVIAGGAGIGKTTSIHEYARKNRNVWIATMDPSTSSIHTMLSEVCEAMDLVERSASKLARAVARRVEGSGGLIIIDEAQHLKSEALDQLRSIYDRADGSVGIALVGNESVYTRLEGEGRKATFAQLFSRVGVRVTQARPKAKDICAIIDAWKITEDEEVRLLKAIGRKPGALRGLTKCLQLATVLASGEGEERNLKHIKAAFERLSTSSAA</sequence>
<gene>
    <name evidence="3" type="ORF">M2A_0124</name>
</gene>
<dbReference type="Gene3D" id="1.10.1180.10">
    <property type="entry name" value="B transposition protein, C-terminal domain"/>
    <property type="match status" value="1"/>
</dbReference>
<dbReference type="Gene3D" id="3.40.50.300">
    <property type="entry name" value="P-loop containing nucleotide triphosphate hydrolases"/>
    <property type="match status" value="1"/>
</dbReference>
<dbReference type="PANTHER" id="PTHR35894:SF5">
    <property type="entry name" value="MU-LIKE PROPHAGE FLUMU DNA TRANSPOSITION PROTEIN B"/>
    <property type="match status" value="1"/>
</dbReference>
<dbReference type="STRING" id="1333998.M2A_0124"/>
<proteinExistence type="predicted"/>
<evidence type="ECO:0000259" key="1">
    <source>
        <dbReference type="Pfam" id="PF09077"/>
    </source>
</evidence>
<dbReference type="InterPro" id="IPR052026">
    <property type="entry name" value="ExeA_AAA_ATPase_DNA-bind"/>
</dbReference>
<organism evidence="3 4">
    <name type="scientific">Tepidicaulis marinus</name>
    <dbReference type="NCBI Taxonomy" id="1333998"/>
    <lineage>
        <taxon>Bacteria</taxon>
        <taxon>Pseudomonadati</taxon>
        <taxon>Pseudomonadota</taxon>
        <taxon>Alphaproteobacteria</taxon>
        <taxon>Hyphomicrobiales</taxon>
        <taxon>Parvibaculaceae</taxon>
        <taxon>Tepidicaulis</taxon>
    </lineage>
</organism>
<dbReference type="GO" id="GO:0016887">
    <property type="term" value="F:ATP hydrolysis activity"/>
    <property type="evidence" value="ECO:0007669"/>
    <property type="project" value="InterPro"/>
</dbReference>
<dbReference type="Pfam" id="PF09077">
    <property type="entry name" value="Phage-MuB_C"/>
    <property type="match status" value="1"/>
</dbReference>
<dbReference type="GO" id="GO:0003677">
    <property type="term" value="F:DNA binding"/>
    <property type="evidence" value="ECO:0007669"/>
    <property type="project" value="InterPro"/>
</dbReference>
<dbReference type="SUPFAM" id="SSF52540">
    <property type="entry name" value="P-loop containing nucleoside triphosphate hydrolases"/>
    <property type="match status" value="1"/>
</dbReference>
<dbReference type="GO" id="GO:0006313">
    <property type="term" value="P:DNA transposition"/>
    <property type="evidence" value="ECO:0007669"/>
    <property type="project" value="InterPro"/>
</dbReference>
<feature type="domain" description="ORC1/DEAH AAA+ ATPase" evidence="2">
    <location>
        <begin position="111"/>
        <end position="225"/>
    </location>
</feature>
<dbReference type="Gene3D" id="1.10.260.40">
    <property type="entry name" value="lambda repressor-like DNA-binding domains"/>
    <property type="match status" value="1"/>
</dbReference>
<evidence type="ECO:0000313" key="3">
    <source>
        <dbReference type="EMBL" id="GAK43625.1"/>
    </source>
</evidence>
<dbReference type="Pfam" id="PF13401">
    <property type="entry name" value="AAA_22"/>
    <property type="match status" value="1"/>
</dbReference>
<dbReference type="PANTHER" id="PTHR35894">
    <property type="entry name" value="GENERAL SECRETION PATHWAY PROTEIN A-RELATED"/>
    <property type="match status" value="1"/>
</dbReference>
<dbReference type="InterPro" id="IPR036733">
    <property type="entry name" value="B_transposit_C_sf"/>
</dbReference>
<dbReference type="SUPFAM" id="SSF47681">
    <property type="entry name" value="C-terminal domain of B transposition protein"/>
    <property type="match status" value="1"/>
</dbReference>
<comment type="caution">
    <text evidence="3">The sequence shown here is derived from an EMBL/GenBank/DDBJ whole genome shotgun (WGS) entry which is preliminary data.</text>
</comment>
<dbReference type="InterPro" id="IPR009084">
    <property type="entry name" value="B_transpositn_C"/>
</dbReference>
<protein>
    <submittedName>
        <fullName evidence="3">Phage transposase</fullName>
    </submittedName>
</protein>
<dbReference type="InterPro" id="IPR049945">
    <property type="entry name" value="AAA_22"/>
</dbReference>
<evidence type="ECO:0000259" key="2">
    <source>
        <dbReference type="Pfam" id="PF13401"/>
    </source>
</evidence>
<accession>A0A081B6F7</accession>
<dbReference type="InterPro" id="IPR027417">
    <property type="entry name" value="P-loop_NTPase"/>
</dbReference>
<dbReference type="eggNOG" id="COG2842">
    <property type="taxonomic scope" value="Bacteria"/>
</dbReference>
<dbReference type="Proteomes" id="UP000028702">
    <property type="component" value="Unassembled WGS sequence"/>
</dbReference>
<name>A0A081B6F7_9HYPH</name>
<feature type="domain" description="B transposition protein C-terminal" evidence="1">
    <location>
        <begin position="239"/>
        <end position="315"/>
    </location>
</feature>
<keyword evidence="4" id="KW-1185">Reference proteome</keyword>
<dbReference type="AlphaFoldDB" id="A0A081B6F7"/>
<dbReference type="InterPro" id="IPR010982">
    <property type="entry name" value="Lambda_DNA-bd_dom_sf"/>
</dbReference>